<dbReference type="InterPro" id="IPR020622">
    <property type="entry name" value="Ala_racemase_pyridoxalP-BS"/>
</dbReference>
<dbReference type="PANTHER" id="PTHR30511:SF0">
    <property type="entry name" value="ALANINE RACEMASE, CATABOLIC-RELATED"/>
    <property type="match status" value="1"/>
</dbReference>
<feature type="binding site" evidence="4 6">
    <location>
        <position position="152"/>
    </location>
    <ligand>
        <name>substrate</name>
    </ligand>
</feature>
<comment type="pathway">
    <text evidence="4">Amino-acid biosynthesis; D-alanine biosynthesis; D-alanine from L-alanine: step 1/1.</text>
</comment>
<dbReference type="GO" id="GO:0005829">
    <property type="term" value="C:cytosol"/>
    <property type="evidence" value="ECO:0007669"/>
    <property type="project" value="TreeGrafter"/>
</dbReference>
<feature type="binding site" evidence="4 6">
    <location>
        <position position="334"/>
    </location>
    <ligand>
        <name>substrate</name>
    </ligand>
</feature>
<dbReference type="STRING" id="1802274.A3J58_00975"/>
<evidence type="ECO:0000256" key="2">
    <source>
        <dbReference type="ARBA" id="ARBA00022898"/>
    </source>
</evidence>
<proteinExistence type="inferred from homology"/>
<protein>
    <recommendedName>
        <fullName evidence="4">Alanine racemase</fullName>
        <ecNumber evidence="4">5.1.1.1</ecNumber>
    </recommendedName>
</protein>
<comment type="caution">
    <text evidence="8">The sequence shown here is derived from an EMBL/GenBank/DDBJ whole genome shotgun (WGS) entry which is preliminary data.</text>
</comment>
<organism evidence="8 9">
    <name type="scientific">Candidatus Sungbacteria bacterium RIFCSPHIGHO2_02_FULL_52_23</name>
    <dbReference type="NCBI Taxonomy" id="1802274"/>
    <lineage>
        <taxon>Bacteria</taxon>
        <taxon>Candidatus Sungiibacteriota</taxon>
    </lineage>
</organism>
<feature type="modified residue" description="N6-(pyridoxal phosphate)lysine" evidence="4 5">
    <location>
        <position position="38"/>
    </location>
</feature>
<dbReference type="InterPro" id="IPR009006">
    <property type="entry name" value="Ala_racemase/Decarboxylase_C"/>
</dbReference>
<dbReference type="AlphaFoldDB" id="A0A1G2KXW0"/>
<dbReference type="SUPFAM" id="SSF50621">
    <property type="entry name" value="Alanine racemase C-terminal domain-like"/>
    <property type="match status" value="1"/>
</dbReference>
<dbReference type="Gene3D" id="3.20.20.10">
    <property type="entry name" value="Alanine racemase"/>
    <property type="match status" value="1"/>
</dbReference>
<dbReference type="InterPro" id="IPR029066">
    <property type="entry name" value="PLP-binding_barrel"/>
</dbReference>
<dbReference type="EMBL" id="MHQM01000004">
    <property type="protein sequence ID" value="OHA04268.1"/>
    <property type="molecule type" value="Genomic_DNA"/>
</dbReference>
<dbReference type="GO" id="GO:0030170">
    <property type="term" value="F:pyridoxal phosphate binding"/>
    <property type="evidence" value="ECO:0007669"/>
    <property type="project" value="UniProtKB-UniRule"/>
</dbReference>
<keyword evidence="3 4" id="KW-0413">Isomerase</keyword>
<dbReference type="EC" id="5.1.1.1" evidence="4"/>
<dbReference type="SMART" id="SM01005">
    <property type="entry name" value="Ala_racemase_C"/>
    <property type="match status" value="1"/>
</dbReference>
<keyword evidence="2 4" id="KW-0663">Pyridoxal phosphate</keyword>
<name>A0A1G2KXW0_9BACT</name>
<dbReference type="InterPro" id="IPR011079">
    <property type="entry name" value="Ala_racemase_C"/>
</dbReference>
<evidence type="ECO:0000256" key="1">
    <source>
        <dbReference type="ARBA" id="ARBA00001933"/>
    </source>
</evidence>
<feature type="domain" description="Alanine racemase C-terminal" evidence="7">
    <location>
        <begin position="265"/>
        <end position="393"/>
    </location>
</feature>
<feature type="active site" description="Proton acceptor; specific for L-alanine" evidence="4">
    <location>
        <position position="286"/>
    </location>
</feature>
<dbReference type="Pfam" id="PF00842">
    <property type="entry name" value="Ala_racemase_C"/>
    <property type="match status" value="1"/>
</dbReference>
<evidence type="ECO:0000256" key="5">
    <source>
        <dbReference type="PIRSR" id="PIRSR600821-50"/>
    </source>
</evidence>
<comment type="similarity">
    <text evidence="4">Belongs to the alanine racemase family.</text>
</comment>
<dbReference type="Pfam" id="PF01168">
    <property type="entry name" value="Ala_racemase_N"/>
    <property type="match status" value="2"/>
</dbReference>
<dbReference type="UniPathway" id="UPA00042">
    <property type="reaction ID" value="UER00497"/>
</dbReference>
<evidence type="ECO:0000256" key="6">
    <source>
        <dbReference type="PIRSR" id="PIRSR600821-52"/>
    </source>
</evidence>
<dbReference type="PRINTS" id="PR00992">
    <property type="entry name" value="ALARACEMASE"/>
</dbReference>
<dbReference type="InterPro" id="IPR001608">
    <property type="entry name" value="Ala_racemase_N"/>
</dbReference>
<dbReference type="CDD" id="cd00430">
    <property type="entry name" value="PLPDE_III_AR"/>
    <property type="match status" value="1"/>
</dbReference>
<dbReference type="HAMAP" id="MF_01201">
    <property type="entry name" value="Ala_racemase"/>
    <property type="match status" value="1"/>
</dbReference>
<dbReference type="SUPFAM" id="SSF51419">
    <property type="entry name" value="PLP-binding barrel"/>
    <property type="match status" value="1"/>
</dbReference>
<dbReference type="GO" id="GO:0030632">
    <property type="term" value="P:D-alanine biosynthetic process"/>
    <property type="evidence" value="ECO:0007669"/>
    <property type="project" value="UniProtKB-UniRule"/>
</dbReference>
<comment type="cofactor">
    <cofactor evidence="1 4 5">
        <name>pyridoxal 5'-phosphate</name>
        <dbReference type="ChEBI" id="CHEBI:597326"/>
    </cofactor>
</comment>
<dbReference type="NCBIfam" id="TIGR00492">
    <property type="entry name" value="alr"/>
    <property type="match status" value="1"/>
</dbReference>
<dbReference type="GO" id="GO:0008784">
    <property type="term" value="F:alanine racemase activity"/>
    <property type="evidence" value="ECO:0007669"/>
    <property type="project" value="UniProtKB-UniRule"/>
</dbReference>
<dbReference type="Gene3D" id="2.40.37.10">
    <property type="entry name" value="Lyase, Ornithine Decarboxylase, Chain A, domain 1"/>
    <property type="match status" value="1"/>
</dbReference>
<feature type="active site" description="Proton acceptor; specific for D-alanine" evidence="4">
    <location>
        <position position="38"/>
    </location>
</feature>
<comment type="catalytic activity">
    <reaction evidence="4">
        <text>L-alanine = D-alanine</text>
        <dbReference type="Rhea" id="RHEA:20249"/>
        <dbReference type="ChEBI" id="CHEBI:57416"/>
        <dbReference type="ChEBI" id="CHEBI:57972"/>
        <dbReference type="EC" id="5.1.1.1"/>
    </reaction>
</comment>
<evidence type="ECO:0000259" key="7">
    <source>
        <dbReference type="SMART" id="SM01005"/>
    </source>
</evidence>
<accession>A0A1G2KXW0</accession>
<dbReference type="PANTHER" id="PTHR30511">
    <property type="entry name" value="ALANINE RACEMASE"/>
    <property type="match status" value="1"/>
</dbReference>
<evidence type="ECO:0000256" key="3">
    <source>
        <dbReference type="ARBA" id="ARBA00023235"/>
    </source>
</evidence>
<gene>
    <name evidence="8" type="ORF">A3J58_00975</name>
</gene>
<dbReference type="Proteomes" id="UP000178510">
    <property type="component" value="Unassembled WGS sequence"/>
</dbReference>
<reference evidence="8 9" key="1">
    <citation type="journal article" date="2016" name="Nat. Commun.">
        <title>Thousands of microbial genomes shed light on interconnected biogeochemical processes in an aquifer system.</title>
        <authorList>
            <person name="Anantharaman K."/>
            <person name="Brown C.T."/>
            <person name="Hug L.A."/>
            <person name="Sharon I."/>
            <person name="Castelle C.J."/>
            <person name="Probst A.J."/>
            <person name="Thomas B.C."/>
            <person name="Singh A."/>
            <person name="Wilkins M.J."/>
            <person name="Karaoz U."/>
            <person name="Brodie E.L."/>
            <person name="Williams K.H."/>
            <person name="Hubbard S.S."/>
            <person name="Banfield J.F."/>
        </authorList>
    </citation>
    <scope>NUCLEOTIDE SEQUENCE [LARGE SCALE GENOMIC DNA]</scope>
</reference>
<comment type="function">
    <text evidence="4">Catalyzes the interconversion of L-alanine and D-alanine. May also act on other amino acids.</text>
</comment>
<dbReference type="InterPro" id="IPR000821">
    <property type="entry name" value="Ala_racemase"/>
</dbReference>
<sequence>MMKDVRTWVEIDQSALRHNAEQFFTLIGPDTHLMAVIKSNAYGHGLVQVAEQLAELGSRKHELGRHAHSSKFLIPNSRLWFGVDSIVEALRLRREGITHPILVLGHTLPSRIGEAAAKNITLTVSNPDALAALAGHKKRPAFHLKIDTGMHRQGFLPSETKKLISVLKRTKLTPEGIYTHFASAKDPRDPQYTKMQITLFGDVVSACERAGFRGMWRHAAATGGTILFPESRFDMVRVGMGLYGYWPSAEVQNAKRKAHISLKPVMSWHTVVGEIKEIPSGSHIGYDETEIVRRRTKIAVLPIGYWHGYDRGLSGIGEVLIKGKRSKVLGRISMDMIVADITGIAGVKTGDEAVLIGRQKKEAIRADALASRIGTTAYELLTRINPLIRRVIV</sequence>
<dbReference type="PROSITE" id="PS00395">
    <property type="entry name" value="ALANINE_RACEMASE"/>
    <property type="match status" value="1"/>
</dbReference>
<evidence type="ECO:0000313" key="9">
    <source>
        <dbReference type="Proteomes" id="UP000178510"/>
    </source>
</evidence>
<evidence type="ECO:0000256" key="4">
    <source>
        <dbReference type="HAMAP-Rule" id="MF_01201"/>
    </source>
</evidence>
<evidence type="ECO:0000313" key="8">
    <source>
        <dbReference type="EMBL" id="OHA04268.1"/>
    </source>
</evidence>